<dbReference type="CDD" id="cd02440">
    <property type="entry name" value="AdoMet_MTases"/>
    <property type="match status" value="1"/>
</dbReference>
<evidence type="ECO:0000256" key="2">
    <source>
        <dbReference type="ARBA" id="ARBA00011926"/>
    </source>
</evidence>
<feature type="site" description="mRNA cap binding" evidence="16">
    <location>
        <position position="150"/>
    </location>
</feature>
<evidence type="ECO:0000256" key="11">
    <source>
        <dbReference type="ARBA" id="ARBA00033387"/>
    </source>
</evidence>
<evidence type="ECO:0000256" key="16">
    <source>
        <dbReference type="PIRSR" id="PIRSR028762-2"/>
    </source>
</evidence>
<feature type="binding site" evidence="15">
    <location>
        <position position="98"/>
    </location>
    <ligand>
        <name>S-adenosyl-L-methionine</name>
        <dbReference type="ChEBI" id="CHEBI:59789"/>
    </ligand>
</feature>
<dbReference type="PANTHER" id="PTHR12189">
    <property type="entry name" value="MRNA GUANINE-7- METHYLTRANSFERASE"/>
    <property type="match status" value="1"/>
</dbReference>
<evidence type="ECO:0000256" key="15">
    <source>
        <dbReference type="PIRSR" id="PIRSR028762-1"/>
    </source>
</evidence>
<evidence type="ECO:0000313" key="20">
    <source>
        <dbReference type="Proteomes" id="UP001212152"/>
    </source>
</evidence>
<feature type="domain" description="MRNA cap 0 methyltransferase" evidence="18">
    <location>
        <begin position="85"/>
        <end position="349"/>
    </location>
</feature>
<reference evidence="19" key="1">
    <citation type="submission" date="2020-05" db="EMBL/GenBank/DDBJ databases">
        <title>Phylogenomic resolution of chytrid fungi.</title>
        <authorList>
            <person name="Stajich J.E."/>
            <person name="Amses K."/>
            <person name="Simmons R."/>
            <person name="Seto K."/>
            <person name="Myers J."/>
            <person name="Bonds A."/>
            <person name="Quandt C.A."/>
            <person name="Barry K."/>
            <person name="Liu P."/>
            <person name="Grigoriev I."/>
            <person name="Longcore J.E."/>
            <person name="James T.Y."/>
        </authorList>
    </citation>
    <scope>NUCLEOTIDE SEQUENCE</scope>
    <source>
        <strain evidence="19">JEL0379</strain>
    </source>
</reference>
<feature type="region of interest" description="Disordered" evidence="17">
    <location>
        <begin position="1"/>
        <end position="59"/>
    </location>
</feature>
<dbReference type="Pfam" id="PF03291">
    <property type="entry name" value="mRNA_G-N7_MeTrfase"/>
    <property type="match status" value="1"/>
</dbReference>
<evidence type="ECO:0000256" key="8">
    <source>
        <dbReference type="ARBA" id="ARBA00023042"/>
    </source>
</evidence>
<evidence type="ECO:0000256" key="13">
    <source>
        <dbReference type="ARBA" id="ARBA00049739"/>
    </source>
</evidence>
<keyword evidence="3 14" id="KW-0489">Methyltransferase</keyword>
<dbReference type="AlphaFoldDB" id="A0AAD5XNU9"/>
<sequence length="350" mass="39450">MASIHSSTLPPIPALAASPARPPNNRPPSPSSSTTPAQKRGREDSPPPQAAGSAEKYRKVDENARVVAQHYNARPEVGLSRRKESPILHLKNFNNWIKSILINKHARRGMFAMDLCCGKGGDLLKWGKAGIADLVGCDIADVSVDQARDRYKQGRGNRFRAEFFAADCFGELIGDRLPRGHMLDLVSCQFALHYSFETEEKARIGLTNITKNLKPGGFFIGTIPDANWIVKKLRNTEGLSFGNSVLTIKFEQKETYPEFGHKYWFELKDAIDNCPEYLLRFPAFVKLAGEYGLELAYKEKFHELYQKESQNPQYRDLLTRMNVLNPEGTMSADEWEVAGLYMAFAFRKKS</sequence>
<comment type="similarity">
    <text evidence="14">Belongs to the class I-like SAM-binding methyltransferase superfamily. mRNA cap 0 methyltransferase family.</text>
</comment>
<evidence type="ECO:0000256" key="12">
    <source>
        <dbReference type="ARBA" id="ARBA00044712"/>
    </source>
</evidence>
<accession>A0AAD5XNU9</accession>
<organism evidence="19 20">
    <name type="scientific">Geranomyces variabilis</name>
    <dbReference type="NCBI Taxonomy" id="109894"/>
    <lineage>
        <taxon>Eukaryota</taxon>
        <taxon>Fungi</taxon>
        <taxon>Fungi incertae sedis</taxon>
        <taxon>Chytridiomycota</taxon>
        <taxon>Chytridiomycota incertae sedis</taxon>
        <taxon>Chytridiomycetes</taxon>
        <taxon>Spizellomycetales</taxon>
        <taxon>Powellomycetaceae</taxon>
        <taxon>Geranomyces</taxon>
    </lineage>
</organism>
<evidence type="ECO:0000256" key="17">
    <source>
        <dbReference type="SAM" id="MobiDB-lite"/>
    </source>
</evidence>
<feature type="site" description="mRNA cap binding" evidence="16">
    <location>
        <position position="341"/>
    </location>
</feature>
<evidence type="ECO:0000256" key="4">
    <source>
        <dbReference type="ARBA" id="ARBA00022664"/>
    </source>
</evidence>
<evidence type="ECO:0000256" key="5">
    <source>
        <dbReference type="ARBA" id="ARBA00022679"/>
    </source>
</evidence>
<dbReference type="GO" id="GO:0004482">
    <property type="term" value="F:mRNA 5'-cap (guanine-N7-)-methyltransferase activity"/>
    <property type="evidence" value="ECO:0007669"/>
    <property type="project" value="UniProtKB-EC"/>
</dbReference>
<evidence type="ECO:0000256" key="9">
    <source>
        <dbReference type="ARBA" id="ARBA00023242"/>
    </source>
</evidence>
<keyword evidence="9 14" id="KW-0539">Nucleus</keyword>
<dbReference type="EMBL" id="JADGJQ010000105">
    <property type="protein sequence ID" value="KAJ3169706.1"/>
    <property type="molecule type" value="Genomic_DNA"/>
</dbReference>
<protein>
    <recommendedName>
        <fullName evidence="13 14">mRNA cap guanine-N(7) methyltransferase</fullName>
        <ecNumber evidence="2 14">2.1.1.56</ecNumber>
    </recommendedName>
    <alternativeName>
        <fullName evidence="10 14">mRNA (guanine-N(7))-methyltransferase</fullName>
    </alternativeName>
    <alternativeName>
        <fullName evidence="11 14">mRNA cap methyltransferase</fullName>
    </alternativeName>
</protein>
<feature type="binding site" evidence="15">
    <location>
        <position position="167"/>
    </location>
    <ligand>
        <name>S-adenosyl-L-methionine</name>
        <dbReference type="ChEBI" id="CHEBI:59789"/>
    </ligand>
</feature>
<feature type="binding site" evidence="15">
    <location>
        <position position="189"/>
    </location>
    <ligand>
        <name>S-adenosyl-L-methionine</name>
        <dbReference type="ChEBI" id="CHEBI:59789"/>
    </ligand>
</feature>
<evidence type="ECO:0000256" key="1">
    <source>
        <dbReference type="ARBA" id="ARBA00004123"/>
    </source>
</evidence>
<dbReference type="PIRSF" id="PIRSF028762">
    <property type="entry name" value="ABD1"/>
    <property type="match status" value="1"/>
</dbReference>
<feature type="compositionally biased region" description="Pro residues" evidence="17">
    <location>
        <begin position="20"/>
        <end position="30"/>
    </location>
</feature>
<keyword evidence="7 14" id="KW-0694">RNA-binding</keyword>
<comment type="subcellular location">
    <subcellularLocation>
        <location evidence="1 14">Nucleus</location>
    </subcellularLocation>
</comment>
<proteinExistence type="inferred from homology"/>
<evidence type="ECO:0000256" key="14">
    <source>
        <dbReference type="PIRNR" id="PIRNR028762"/>
    </source>
</evidence>
<dbReference type="PANTHER" id="PTHR12189:SF2">
    <property type="entry name" value="MRNA CAP GUANINE-N7 METHYLTRANSFERASE"/>
    <property type="match status" value="1"/>
</dbReference>
<dbReference type="GO" id="GO:0005634">
    <property type="term" value="C:nucleus"/>
    <property type="evidence" value="ECO:0007669"/>
    <property type="project" value="UniProtKB-SubCell"/>
</dbReference>
<comment type="catalytic activity">
    <reaction evidence="12">
        <text>a 5'-end (5'-triphosphoguanosine)-ribonucleoside in mRNA + S-adenosyl-L-methionine = a 5'-end (N(7)-methyl 5'-triphosphoguanosine)-ribonucleoside in mRNA + S-adenosyl-L-homocysteine</text>
        <dbReference type="Rhea" id="RHEA:67008"/>
        <dbReference type="Rhea" id="RHEA-COMP:17166"/>
        <dbReference type="Rhea" id="RHEA-COMP:17167"/>
        <dbReference type="ChEBI" id="CHEBI:57856"/>
        <dbReference type="ChEBI" id="CHEBI:59789"/>
        <dbReference type="ChEBI" id="CHEBI:156461"/>
        <dbReference type="ChEBI" id="CHEBI:167617"/>
        <dbReference type="EC" id="2.1.1.56"/>
    </reaction>
</comment>
<name>A0AAD5XNU9_9FUNG</name>
<dbReference type="GO" id="GO:0003723">
    <property type="term" value="F:RNA binding"/>
    <property type="evidence" value="ECO:0007669"/>
    <property type="project" value="UniProtKB-KW"/>
</dbReference>
<evidence type="ECO:0000256" key="10">
    <source>
        <dbReference type="ARBA" id="ARBA00032772"/>
    </source>
</evidence>
<comment type="caution">
    <text evidence="19">The sequence shown here is derived from an EMBL/GenBank/DDBJ whole genome shotgun (WGS) entry which is preliminary data.</text>
</comment>
<feature type="compositionally biased region" description="Low complexity" evidence="17">
    <location>
        <begin position="1"/>
        <end position="19"/>
    </location>
</feature>
<keyword evidence="8 14" id="KW-0506">mRNA capping</keyword>
<dbReference type="InterPro" id="IPR039753">
    <property type="entry name" value="RG7MT1"/>
</dbReference>
<evidence type="ECO:0000256" key="6">
    <source>
        <dbReference type="ARBA" id="ARBA00022691"/>
    </source>
</evidence>
<evidence type="ECO:0000256" key="3">
    <source>
        <dbReference type="ARBA" id="ARBA00022603"/>
    </source>
</evidence>
<feature type="site" description="mRNA cap binding" evidence="16">
    <location>
        <position position="276"/>
    </location>
</feature>
<evidence type="ECO:0000256" key="7">
    <source>
        <dbReference type="ARBA" id="ARBA00022884"/>
    </source>
</evidence>
<keyword evidence="6 14" id="KW-0949">S-adenosyl-L-methionine</keyword>
<feature type="binding site" evidence="15">
    <location>
        <position position="138"/>
    </location>
    <ligand>
        <name>S-adenosyl-L-methionine</name>
        <dbReference type="ChEBI" id="CHEBI:59789"/>
    </ligand>
</feature>
<dbReference type="InterPro" id="IPR016899">
    <property type="entry name" value="mRNA_G-N7_MeTrfase_euk"/>
</dbReference>
<dbReference type="EC" id="2.1.1.56" evidence="2 14"/>
<keyword evidence="5 14" id="KW-0808">Transferase</keyword>
<feature type="binding site" evidence="15">
    <location>
        <position position="116"/>
    </location>
    <ligand>
        <name>S-adenosyl-L-methionine</name>
        <dbReference type="ChEBI" id="CHEBI:59789"/>
    </ligand>
</feature>
<feature type="site" description="mRNA cap binding" evidence="16">
    <location>
        <position position="193"/>
    </location>
</feature>
<keyword evidence="20" id="KW-1185">Reference proteome</keyword>
<feature type="site" description="mRNA cap binding" evidence="16">
    <location>
        <position position="125"/>
    </location>
</feature>
<dbReference type="Gene3D" id="3.40.50.150">
    <property type="entry name" value="Vaccinia Virus protein VP39"/>
    <property type="match status" value="1"/>
</dbReference>
<evidence type="ECO:0000313" key="19">
    <source>
        <dbReference type="EMBL" id="KAJ3169706.1"/>
    </source>
</evidence>
<evidence type="ECO:0000259" key="18">
    <source>
        <dbReference type="PROSITE" id="PS51562"/>
    </source>
</evidence>
<dbReference type="InterPro" id="IPR029063">
    <property type="entry name" value="SAM-dependent_MTases_sf"/>
</dbReference>
<feature type="binding site" evidence="15">
    <location>
        <position position="194"/>
    </location>
    <ligand>
        <name>S-adenosyl-L-methionine</name>
        <dbReference type="ChEBI" id="CHEBI:59789"/>
    </ligand>
</feature>
<dbReference type="PROSITE" id="PS51562">
    <property type="entry name" value="RNA_CAP0_MT"/>
    <property type="match status" value="1"/>
</dbReference>
<keyword evidence="4 14" id="KW-0507">mRNA processing</keyword>
<feature type="binding site" evidence="16">
    <location>
        <begin position="94"/>
        <end position="95"/>
    </location>
    <ligand>
        <name>mRNA</name>
        <dbReference type="ChEBI" id="CHEBI:33699"/>
    </ligand>
</feature>
<gene>
    <name evidence="19" type="primary">ABD1</name>
    <name evidence="19" type="ORF">HDU87_000588</name>
</gene>
<dbReference type="InterPro" id="IPR004971">
    <property type="entry name" value="mRNA_G-N7_MeTrfase_dom"/>
</dbReference>
<dbReference type="Proteomes" id="UP001212152">
    <property type="component" value="Unassembled WGS sequence"/>
</dbReference>
<feature type="site" description="mRNA cap binding" evidence="16">
    <location>
        <position position="119"/>
    </location>
</feature>
<dbReference type="SUPFAM" id="SSF53335">
    <property type="entry name" value="S-adenosyl-L-methionine-dependent methyltransferases"/>
    <property type="match status" value="1"/>
</dbReference>